<dbReference type="SMART" id="SM00487">
    <property type="entry name" value="DEXDc"/>
    <property type="match status" value="1"/>
</dbReference>
<dbReference type="InterPro" id="IPR032284">
    <property type="entry name" value="RecQ_Zn-bd"/>
</dbReference>
<keyword evidence="3" id="KW-0547">Nucleotide-binding</keyword>
<dbReference type="Pfam" id="PF00271">
    <property type="entry name" value="Helicase_C"/>
    <property type="match status" value="1"/>
</dbReference>
<dbReference type="GO" id="GO:0009378">
    <property type="term" value="F:four-way junction helicase activity"/>
    <property type="evidence" value="ECO:0007669"/>
    <property type="project" value="TreeGrafter"/>
</dbReference>
<dbReference type="PROSITE" id="PS00690">
    <property type="entry name" value="DEAH_ATP_HELICASE"/>
    <property type="match status" value="1"/>
</dbReference>
<dbReference type="EC" id="5.6.2.4" evidence="10"/>
<evidence type="ECO:0000256" key="6">
    <source>
        <dbReference type="ARBA" id="ARBA00022840"/>
    </source>
</evidence>
<keyword evidence="6" id="KW-0067">ATP-binding</keyword>
<evidence type="ECO:0000256" key="10">
    <source>
        <dbReference type="ARBA" id="ARBA00034808"/>
    </source>
</evidence>
<organism evidence="15 16">
    <name type="scientific">Capillimicrobium parvum</name>
    <dbReference type="NCBI Taxonomy" id="2884022"/>
    <lineage>
        <taxon>Bacteria</taxon>
        <taxon>Bacillati</taxon>
        <taxon>Actinomycetota</taxon>
        <taxon>Thermoleophilia</taxon>
        <taxon>Solirubrobacterales</taxon>
        <taxon>Capillimicrobiaceae</taxon>
        <taxon>Capillimicrobium</taxon>
    </lineage>
</organism>
<evidence type="ECO:0000256" key="8">
    <source>
        <dbReference type="ARBA" id="ARBA00023235"/>
    </source>
</evidence>
<keyword evidence="7" id="KW-0238">DNA-binding</keyword>
<evidence type="ECO:0000256" key="12">
    <source>
        <dbReference type="ARBA" id="ARBA00044550"/>
    </source>
</evidence>
<dbReference type="Proteomes" id="UP001162834">
    <property type="component" value="Chromosome"/>
</dbReference>
<sequence>MRRVSDRIDEVARRRFGFERLRPGQREAIESVLAGRDTVAIMSTGSGKTAIYQIAGQLIDGATVVVSPLIALQRDQVEGEDDAALLNSTLSGTAREEVFEEAADGGLEYVLLAPEQLANEEVLERLREAEPSLFVVDEAHCVSEWGHDFRPDYLELADVVERLGRPTVLALTATASPPVRADIVDVLRLRDPEMVIRGFDRPNIWLGVEHFRDGEHKRRALLDAVVQAPPPGIVYVATKRACEEVASQLRERGVRADAYHGGLGSRRRDEVQAAFMHDAGVDVVVATIAFGMGVDKANVRWVFHHDVSASVDAYYQELGRSGRDGAPARAVLFYRPEDLGLRRFFAGGTVDRAALERVAKVLAVAARPIDPADMLTELDLSKTKLATAVHRLEEAGFVDVQEDGCVRAVGREDGLDEAVEAAAHAEEDRHAFDRSRVEMMRAYAERRECRRAFVLGYFGEAFEPPCGNCDVCDAGLGAEEEASEDAAGFVVGARVAHPEWDEGTVARVDGDQITVVFDSVGYKTLDAALVADRGLLEVLG</sequence>
<dbReference type="SUPFAM" id="SSF52540">
    <property type="entry name" value="P-loop containing nucleoside triphosphate hydrolases"/>
    <property type="match status" value="1"/>
</dbReference>
<feature type="domain" description="Helicase ATP-binding" evidence="13">
    <location>
        <begin position="29"/>
        <end position="193"/>
    </location>
</feature>
<dbReference type="GO" id="GO:0006310">
    <property type="term" value="P:DNA recombination"/>
    <property type="evidence" value="ECO:0007669"/>
    <property type="project" value="InterPro"/>
</dbReference>
<dbReference type="GO" id="GO:0043138">
    <property type="term" value="F:3'-5' DNA helicase activity"/>
    <property type="evidence" value="ECO:0007669"/>
    <property type="project" value="UniProtKB-EC"/>
</dbReference>
<dbReference type="InterPro" id="IPR001650">
    <property type="entry name" value="Helicase_C-like"/>
</dbReference>
<dbReference type="InterPro" id="IPR004589">
    <property type="entry name" value="DNA_helicase_ATP-dep_RecQ"/>
</dbReference>
<comment type="catalytic activity">
    <reaction evidence="9">
        <text>Couples ATP hydrolysis with the unwinding of duplex DNA by translocating in the 3'-5' direction.</text>
        <dbReference type="EC" id="5.6.2.4"/>
    </reaction>
</comment>
<evidence type="ECO:0000259" key="13">
    <source>
        <dbReference type="PROSITE" id="PS51192"/>
    </source>
</evidence>
<dbReference type="Pfam" id="PF00270">
    <property type="entry name" value="DEAD"/>
    <property type="match status" value="1"/>
</dbReference>
<dbReference type="GO" id="GO:0005737">
    <property type="term" value="C:cytoplasm"/>
    <property type="evidence" value="ECO:0007669"/>
    <property type="project" value="TreeGrafter"/>
</dbReference>
<keyword evidence="16" id="KW-1185">Reference proteome</keyword>
<dbReference type="InterPro" id="IPR002464">
    <property type="entry name" value="DNA/RNA_helicase_DEAH_CS"/>
</dbReference>
<dbReference type="GO" id="GO:0046872">
    <property type="term" value="F:metal ion binding"/>
    <property type="evidence" value="ECO:0007669"/>
    <property type="project" value="UniProtKB-KW"/>
</dbReference>
<dbReference type="AlphaFoldDB" id="A0A9E6XVJ5"/>
<evidence type="ECO:0000256" key="11">
    <source>
        <dbReference type="ARBA" id="ARBA00044535"/>
    </source>
</evidence>
<gene>
    <name evidence="15" type="primary">cshA_2</name>
    <name evidence="15" type="ORF">DSM104329_01586</name>
</gene>
<evidence type="ECO:0000313" key="16">
    <source>
        <dbReference type="Proteomes" id="UP001162834"/>
    </source>
</evidence>
<dbReference type="NCBIfam" id="TIGR00614">
    <property type="entry name" value="recQ_fam"/>
    <property type="match status" value="1"/>
</dbReference>
<keyword evidence="2" id="KW-0479">Metal-binding</keyword>
<dbReference type="InterPro" id="IPR027417">
    <property type="entry name" value="P-loop_NTPase"/>
</dbReference>
<dbReference type="PROSITE" id="PS51192">
    <property type="entry name" value="HELICASE_ATP_BIND_1"/>
    <property type="match status" value="1"/>
</dbReference>
<evidence type="ECO:0000256" key="9">
    <source>
        <dbReference type="ARBA" id="ARBA00034617"/>
    </source>
</evidence>
<name>A0A9E6XVJ5_9ACTN</name>
<evidence type="ECO:0000256" key="3">
    <source>
        <dbReference type="ARBA" id="ARBA00022741"/>
    </source>
</evidence>
<dbReference type="EMBL" id="CP087164">
    <property type="protein sequence ID" value="UGS35201.1"/>
    <property type="molecule type" value="Genomic_DNA"/>
</dbReference>
<evidence type="ECO:0000256" key="5">
    <source>
        <dbReference type="ARBA" id="ARBA00022806"/>
    </source>
</evidence>
<protein>
    <recommendedName>
        <fullName evidence="11">ATP-dependent DNA helicase RecQ</fullName>
        <ecNumber evidence="10">5.6.2.4</ecNumber>
    </recommendedName>
    <alternativeName>
        <fullName evidence="12">DNA 3'-5' helicase RecQ</fullName>
    </alternativeName>
</protein>
<dbReference type="GO" id="GO:0005524">
    <property type="term" value="F:ATP binding"/>
    <property type="evidence" value="ECO:0007669"/>
    <property type="project" value="UniProtKB-KW"/>
</dbReference>
<dbReference type="InterPro" id="IPR014001">
    <property type="entry name" value="Helicase_ATP-bd"/>
</dbReference>
<evidence type="ECO:0000256" key="7">
    <source>
        <dbReference type="ARBA" id="ARBA00023125"/>
    </source>
</evidence>
<proteinExistence type="inferred from homology"/>
<evidence type="ECO:0000256" key="4">
    <source>
        <dbReference type="ARBA" id="ARBA00022801"/>
    </source>
</evidence>
<reference evidence="15" key="1">
    <citation type="journal article" date="2022" name="Int. J. Syst. Evol. Microbiol.">
        <title>Pseudomonas aegrilactucae sp. nov. and Pseudomonas morbosilactucae sp. nov., pathogens causing bacterial rot of lettuce in Japan.</title>
        <authorList>
            <person name="Sawada H."/>
            <person name="Fujikawa T."/>
            <person name="Satou M."/>
        </authorList>
    </citation>
    <scope>NUCLEOTIDE SEQUENCE</scope>
    <source>
        <strain evidence="15">0166_1</strain>
    </source>
</reference>
<dbReference type="CDD" id="cd17920">
    <property type="entry name" value="DEXHc_RecQ"/>
    <property type="match status" value="1"/>
</dbReference>
<dbReference type="GO" id="GO:0030894">
    <property type="term" value="C:replisome"/>
    <property type="evidence" value="ECO:0007669"/>
    <property type="project" value="TreeGrafter"/>
</dbReference>
<accession>A0A9E6XVJ5</accession>
<dbReference type="GO" id="GO:0006281">
    <property type="term" value="P:DNA repair"/>
    <property type="evidence" value="ECO:0007669"/>
    <property type="project" value="TreeGrafter"/>
</dbReference>
<dbReference type="SMART" id="SM00490">
    <property type="entry name" value="HELICc"/>
    <property type="match status" value="1"/>
</dbReference>
<dbReference type="Gene3D" id="3.40.50.300">
    <property type="entry name" value="P-loop containing nucleotide triphosphate hydrolases"/>
    <property type="match status" value="2"/>
</dbReference>
<evidence type="ECO:0000313" key="15">
    <source>
        <dbReference type="EMBL" id="UGS35201.1"/>
    </source>
</evidence>
<dbReference type="PANTHER" id="PTHR13710:SF105">
    <property type="entry name" value="ATP-DEPENDENT DNA HELICASE Q1"/>
    <property type="match status" value="1"/>
</dbReference>
<dbReference type="InterPro" id="IPR011545">
    <property type="entry name" value="DEAD/DEAH_box_helicase_dom"/>
</dbReference>
<evidence type="ECO:0000256" key="1">
    <source>
        <dbReference type="ARBA" id="ARBA00005446"/>
    </source>
</evidence>
<dbReference type="GO" id="GO:0016787">
    <property type="term" value="F:hydrolase activity"/>
    <property type="evidence" value="ECO:0007669"/>
    <property type="project" value="UniProtKB-KW"/>
</dbReference>
<keyword evidence="4 15" id="KW-0378">Hydrolase</keyword>
<dbReference type="GO" id="GO:0043590">
    <property type="term" value="C:bacterial nucleoid"/>
    <property type="evidence" value="ECO:0007669"/>
    <property type="project" value="TreeGrafter"/>
</dbReference>
<dbReference type="Pfam" id="PF16124">
    <property type="entry name" value="RecQ_Zn_bind"/>
    <property type="match status" value="1"/>
</dbReference>
<keyword evidence="5 15" id="KW-0347">Helicase</keyword>
<dbReference type="PROSITE" id="PS51194">
    <property type="entry name" value="HELICASE_CTER"/>
    <property type="match status" value="1"/>
</dbReference>
<dbReference type="KEGG" id="sbae:DSM104329_01586"/>
<evidence type="ECO:0000259" key="14">
    <source>
        <dbReference type="PROSITE" id="PS51194"/>
    </source>
</evidence>
<feature type="domain" description="Helicase C-terminal" evidence="14">
    <location>
        <begin position="220"/>
        <end position="366"/>
    </location>
</feature>
<comment type="similarity">
    <text evidence="1">Belongs to the helicase family. RecQ subfamily.</text>
</comment>
<keyword evidence="8" id="KW-0413">Isomerase</keyword>
<dbReference type="PANTHER" id="PTHR13710">
    <property type="entry name" value="DNA HELICASE RECQ FAMILY MEMBER"/>
    <property type="match status" value="1"/>
</dbReference>
<evidence type="ECO:0000256" key="2">
    <source>
        <dbReference type="ARBA" id="ARBA00022723"/>
    </source>
</evidence>
<dbReference type="GO" id="GO:0003677">
    <property type="term" value="F:DNA binding"/>
    <property type="evidence" value="ECO:0007669"/>
    <property type="project" value="UniProtKB-KW"/>
</dbReference>